<accession>A0A9D5DAR3</accession>
<protein>
    <recommendedName>
        <fullName evidence="3">DUF155 domain-containing protein</fullName>
    </recommendedName>
</protein>
<dbReference type="Proteomes" id="UP001085076">
    <property type="component" value="Miscellaneous, Linkage group lg01"/>
</dbReference>
<dbReference type="EMBL" id="JAGGNH010000001">
    <property type="protein sequence ID" value="KAJ0988361.1"/>
    <property type="molecule type" value="Genomic_DNA"/>
</dbReference>
<reference evidence="4" key="1">
    <citation type="submission" date="2021-03" db="EMBL/GenBank/DDBJ databases">
        <authorList>
            <person name="Li Z."/>
            <person name="Yang C."/>
        </authorList>
    </citation>
    <scope>NUCLEOTIDE SEQUENCE</scope>
    <source>
        <strain evidence="4">Dzin_1.0</strain>
        <tissue evidence="4">Leaf</tissue>
    </source>
</reference>
<proteinExistence type="inferred from homology"/>
<sequence length="366" mass="42054">MGIWRARPIVYSSLAICKKTIQQSFQTLVADPTVASSFPSRRFLFLSQPQRRHLFLFPQASAVVRTLSSLSSEKKQEERYIPIKTYFLCTSVDLNSLQQAQNPENVIPPSSRFTNFLVLRYYDIKNDPRGVEAGFRSESNCHYMAVFRYGSVVLFNVSDHEADGYLRIVEKFAANLLPEITKDDYLVVEKPNLETWMQGEFHCITLKTLSIEGIQTIARVLGQSVALDYYTAQVDGMIAQFTNFDRDLEKMGILTMQNRKLFQCLGKTISTFSDVFLKQSAFERSNIAQKNANYAQIWEHLSHEFKSDKFKSLVHKVKYVESKIPVFQKTMLNRTSDFLEWLVIILLSVDILISVCTIAQILISSR</sequence>
<dbReference type="InterPro" id="IPR051624">
    <property type="entry name" value="RMD1/Sad1-interacting"/>
</dbReference>
<name>A0A9D5DAR3_9LILI</name>
<dbReference type="GO" id="GO:0005739">
    <property type="term" value="C:mitochondrion"/>
    <property type="evidence" value="ECO:0007669"/>
    <property type="project" value="UniProtKB-ARBA"/>
</dbReference>
<feature type="transmembrane region" description="Helical" evidence="2">
    <location>
        <begin position="338"/>
        <end position="363"/>
    </location>
</feature>
<comment type="similarity">
    <text evidence="1">Belongs to the RMD1/sif2 family.</text>
</comment>
<reference evidence="4" key="2">
    <citation type="journal article" date="2022" name="Hortic Res">
        <title>The genome of Dioscorea zingiberensis sheds light on the biosynthesis, origin and evolution of the medicinally important diosgenin saponins.</title>
        <authorList>
            <person name="Li Y."/>
            <person name="Tan C."/>
            <person name="Li Z."/>
            <person name="Guo J."/>
            <person name="Li S."/>
            <person name="Chen X."/>
            <person name="Wang C."/>
            <person name="Dai X."/>
            <person name="Yang H."/>
            <person name="Song W."/>
            <person name="Hou L."/>
            <person name="Xu J."/>
            <person name="Tong Z."/>
            <person name="Xu A."/>
            <person name="Yuan X."/>
            <person name="Wang W."/>
            <person name="Yang Q."/>
            <person name="Chen L."/>
            <person name="Sun Z."/>
            <person name="Wang K."/>
            <person name="Pan B."/>
            <person name="Chen J."/>
            <person name="Bao Y."/>
            <person name="Liu F."/>
            <person name="Qi X."/>
            <person name="Gang D.R."/>
            <person name="Wen J."/>
            <person name="Li J."/>
        </authorList>
    </citation>
    <scope>NUCLEOTIDE SEQUENCE</scope>
    <source>
        <strain evidence="4">Dzin_1.0</strain>
    </source>
</reference>
<evidence type="ECO:0000313" key="5">
    <source>
        <dbReference type="Proteomes" id="UP001085076"/>
    </source>
</evidence>
<dbReference type="PANTHER" id="PTHR16255:SF6">
    <property type="entry name" value="PROTEIN RETARDED ROOT GROWTH-LIKE"/>
    <property type="match status" value="1"/>
</dbReference>
<dbReference type="AlphaFoldDB" id="A0A9D5DAR3"/>
<organism evidence="4 5">
    <name type="scientific">Dioscorea zingiberensis</name>
    <dbReference type="NCBI Taxonomy" id="325984"/>
    <lineage>
        <taxon>Eukaryota</taxon>
        <taxon>Viridiplantae</taxon>
        <taxon>Streptophyta</taxon>
        <taxon>Embryophyta</taxon>
        <taxon>Tracheophyta</taxon>
        <taxon>Spermatophyta</taxon>
        <taxon>Magnoliopsida</taxon>
        <taxon>Liliopsida</taxon>
        <taxon>Dioscoreales</taxon>
        <taxon>Dioscoreaceae</taxon>
        <taxon>Dioscorea</taxon>
    </lineage>
</organism>
<evidence type="ECO:0000256" key="2">
    <source>
        <dbReference type="SAM" id="Phobius"/>
    </source>
</evidence>
<evidence type="ECO:0000313" key="4">
    <source>
        <dbReference type="EMBL" id="KAJ0988361.1"/>
    </source>
</evidence>
<dbReference type="PANTHER" id="PTHR16255">
    <property type="entry name" value="REQUIRED FOR MEIOTIC NUCLEAR DIVISION PROTEIN 1 HOMOLOG"/>
    <property type="match status" value="1"/>
</dbReference>
<gene>
    <name evidence="4" type="ORF">J5N97_006717</name>
</gene>
<keyword evidence="2" id="KW-1133">Transmembrane helix</keyword>
<dbReference type="InterPro" id="IPR003734">
    <property type="entry name" value="DUF155"/>
</dbReference>
<evidence type="ECO:0000259" key="3">
    <source>
        <dbReference type="Pfam" id="PF02582"/>
    </source>
</evidence>
<dbReference type="OrthoDB" id="18302at2759"/>
<dbReference type="Pfam" id="PF02582">
    <property type="entry name" value="DUF155"/>
    <property type="match status" value="1"/>
</dbReference>
<feature type="domain" description="DUF155" evidence="3">
    <location>
        <begin position="145"/>
        <end position="306"/>
    </location>
</feature>
<keyword evidence="2" id="KW-0472">Membrane</keyword>
<evidence type="ECO:0000256" key="1">
    <source>
        <dbReference type="ARBA" id="ARBA00008306"/>
    </source>
</evidence>
<comment type="caution">
    <text evidence="4">The sequence shown here is derived from an EMBL/GenBank/DDBJ whole genome shotgun (WGS) entry which is preliminary data.</text>
</comment>
<keyword evidence="2" id="KW-0812">Transmembrane</keyword>
<keyword evidence="5" id="KW-1185">Reference proteome</keyword>